<reference evidence="2" key="1">
    <citation type="submission" date="2017-06" db="EMBL/GenBank/DDBJ databases">
        <title>Novel phages from South African skin metaviromes.</title>
        <authorList>
            <person name="van Zyl L.J."/>
            <person name="Abrahams Y."/>
            <person name="Stander E.A."/>
            <person name="Kirby B.M."/>
            <person name="Clavaud C."/>
            <person name="Farcet C."/>
            <person name="Breton L."/>
            <person name="Trindade M.I."/>
        </authorList>
    </citation>
    <scope>NUCLEOTIDE SEQUENCE</scope>
</reference>
<sequence>MSENDEKYVLRHEWERNTGKIYEKINENDRKHTEAINNLNNKVDKQTVIQEQTYESQKKQESHLEKISDKMTDFVSEVNDLRYEVKGHDEQLKSFSQILTKKQTFNVGIATAIVGGVFSLLTAAIGLAPILFK</sequence>
<keyword evidence="1" id="KW-0812">Transmembrane</keyword>
<keyword evidence="1" id="KW-0472">Membrane</keyword>
<accession>A0A2H4J9S2</accession>
<proteinExistence type="predicted"/>
<gene>
    <name evidence="2" type="ORF">3S9_20</name>
</gene>
<evidence type="ECO:0000313" key="2">
    <source>
        <dbReference type="EMBL" id="ASN69058.1"/>
    </source>
</evidence>
<name>A0A2H4J9S2_9CAUD</name>
<protein>
    <submittedName>
        <fullName evidence="2">Uncharacterized protein</fullName>
    </submittedName>
</protein>
<dbReference type="EMBL" id="MF417885">
    <property type="protein sequence ID" value="ASN69058.1"/>
    <property type="molecule type" value="Genomic_DNA"/>
</dbReference>
<keyword evidence="1" id="KW-1133">Transmembrane helix</keyword>
<feature type="transmembrane region" description="Helical" evidence="1">
    <location>
        <begin position="107"/>
        <end position="132"/>
    </location>
</feature>
<organism evidence="2">
    <name type="scientific">uncultured Caudovirales phage</name>
    <dbReference type="NCBI Taxonomy" id="2100421"/>
    <lineage>
        <taxon>Viruses</taxon>
        <taxon>Duplodnaviria</taxon>
        <taxon>Heunggongvirae</taxon>
        <taxon>Uroviricota</taxon>
        <taxon>Caudoviricetes</taxon>
        <taxon>Peduoviridae</taxon>
        <taxon>Maltschvirus</taxon>
        <taxon>Maltschvirus maltsch</taxon>
    </lineage>
</organism>
<evidence type="ECO:0000256" key="1">
    <source>
        <dbReference type="SAM" id="Phobius"/>
    </source>
</evidence>